<dbReference type="PANTHER" id="PTHR31963">
    <property type="entry name" value="RAS GUANINE NUCLEOTIDE EXCHANGE FACTOR K"/>
    <property type="match status" value="1"/>
</dbReference>
<feature type="compositionally biased region" description="Acidic residues" evidence="1">
    <location>
        <begin position="360"/>
        <end position="378"/>
    </location>
</feature>
<feature type="transmembrane region" description="Helical" evidence="2">
    <location>
        <begin position="288"/>
        <end position="306"/>
    </location>
</feature>
<dbReference type="Pfam" id="PF12056">
    <property type="entry name" value="DUF3537"/>
    <property type="match status" value="1"/>
</dbReference>
<dbReference type="AlphaFoldDB" id="A0AAV8C0K7"/>
<keyword evidence="2" id="KW-0472">Membrane</keyword>
<dbReference type="InterPro" id="IPR021924">
    <property type="entry name" value="DUF3537"/>
</dbReference>
<name>A0AAV8C0K7_9POAL</name>
<keyword evidence="2" id="KW-1133">Transmembrane helix</keyword>
<keyword evidence="2" id="KW-0812">Transmembrane</keyword>
<feature type="region of interest" description="Disordered" evidence="1">
    <location>
        <begin position="356"/>
        <end position="378"/>
    </location>
</feature>
<evidence type="ECO:0000313" key="3">
    <source>
        <dbReference type="EMBL" id="KAJ4748137.1"/>
    </source>
</evidence>
<gene>
    <name evidence="3" type="ORF">LUZ62_082542</name>
</gene>
<feature type="transmembrane region" description="Helical" evidence="2">
    <location>
        <begin position="91"/>
        <end position="112"/>
    </location>
</feature>
<reference evidence="3" key="1">
    <citation type="submission" date="2022-08" db="EMBL/GenBank/DDBJ databases">
        <authorList>
            <person name="Marques A."/>
        </authorList>
    </citation>
    <scope>NUCLEOTIDE SEQUENCE</scope>
    <source>
        <strain evidence="3">RhyPub2mFocal</strain>
        <tissue evidence="3">Leaves</tissue>
    </source>
</reference>
<evidence type="ECO:0000313" key="4">
    <source>
        <dbReference type="Proteomes" id="UP001140206"/>
    </source>
</evidence>
<dbReference type="EMBL" id="JAMFTS010000005">
    <property type="protein sequence ID" value="KAJ4748137.1"/>
    <property type="molecule type" value="Genomic_DNA"/>
</dbReference>
<feature type="transmembrane region" description="Helical" evidence="2">
    <location>
        <begin position="254"/>
        <end position="276"/>
    </location>
</feature>
<evidence type="ECO:0008006" key="5">
    <source>
        <dbReference type="Google" id="ProtNLM"/>
    </source>
</evidence>
<feature type="transmembrane region" description="Helical" evidence="2">
    <location>
        <begin position="188"/>
        <end position="212"/>
    </location>
</feature>
<comment type="caution">
    <text evidence="3">The sequence shown here is derived from an EMBL/GenBank/DDBJ whole genome shotgun (WGS) entry which is preliminary data.</text>
</comment>
<keyword evidence="4" id="KW-1185">Reference proteome</keyword>
<dbReference type="Proteomes" id="UP001140206">
    <property type="component" value="Chromosome 5"/>
</dbReference>
<sequence length="445" mass="50709">MGRSGSWRSYSHRDPLLPDKVGPTPSISRCLSRPDDELLWFRSCLRWMFMDQSDSTNAIVSWVLFFILAIAVPAWSHFVLAFRPQRQPYDAAVQVSLSAVSAASFLTLSAVLRRYGLRRFLFLDKLGRETEYVVVGYTKQLNRSFRILSLFVFPCFFAEIAYKVWWYYSSAGQTPWLGNPVLSDVVAFFAELVSWLYRTSIFFLTCVLFRLICYLQNLRLHDFVAVFEEQTAVEAVLKEHLDIRKQLKVISHRFRGFIVSCLLIVTASQFTSVLLTTRKDSVDNLFNTGELALCSIVLVAGLLIILRSAAKITHQAQALTSHAAKWHACATIDPCETDPVASSDITPATNSNSVYPVNFSDEDDEDTTGDDEDTFGDDELEDTKFMTIQVHTISFQKRQALVTYLENNRAGITVFGFTLDRTYLHTIFMLEWTLFLWLLGKTIGF</sequence>
<accession>A0AAV8C0K7</accession>
<organism evidence="3 4">
    <name type="scientific">Rhynchospora pubera</name>
    <dbReference type="NCBI Taxonomy" id="906938"/>
    <lineage>
        <taxon>Eukaryota</taxon>
        <taxon>Viridiplantae</taxon>
        <taxon>Streptophyta</taxon>
        <taxon>Embryophyta</taxon>
        <taxon>Tracheophyta</taxon>
        <taxon>Spermatophyta</taxon>
        <taxon>Magnoliopsida</taxon>
        <taxon>Liliopsida</taxon>
        <taxon>Poales</taxon>
        <taxon>Cyperaceae</taxon>
        <taxon>Cyperoideae</taxon>
        <taxon>Rhynchosporeae</taxon>
        <taxon>Rhynchospora</taxon>
    </lineage>
</organism>
<dbReference type="PANTHER" id="PTHR31963:SF16">
    <property type="entry name" value="OS06G0635200 PROTEIN"/>
    <property type="match status" value="1"/>
</dbReference>
<evidence type="ECO:0000256" key="2">
    <source>
        <dbReference type="SAM" id="Phobius"/>
    </source>
</evidence>
<protein>
    <recommendedName>
        <fullName evidence="5">Gustatory receptor</fullName>
    </recommendedName>
</protein>
<proteinExistence type="predicted"/>
<feature type="transmembrane region" description="Helical" evidence="2">
    <location>
        <begin position="147"/>
        <end position="168"/>
    </location>
</feature>
<feature type="transmembrane region" description="Helical" evidence="2">
    <location>
        <begin position="58"/>
        <end position="79"/>
    </location>
</feature>
<evidence type="ECO:0000256" key="1">
    <source>
        <dbReference type="SAM" id="MobiDB-lite"/>
    </source>
</evidence>